<sequence>MFQTMEGNARPHRIAGVDAESQADLMRALQAASDQVMRLAGRVSGEPDAMRSAADAIELKKQHELADALIARLLAMPASAI</sequence>
<gene>
    <name evidence="1" type="ORF">AWB74_01895</name>
</gene>
<keyword evidence="2" id="KW-1185">Reference proteome</keyword>
<comment type="caution">
    <text evidence="1">The sequence shown here is derived from an EMBL/GenBank/DDBJ whole genome shotgun (WGS) entry which is preliminary data.</text>
</comment>
<organism evidence="1 2">
    <name type="scientific">Caballeronia arvi</name>
    <dbReference type="NCBI Taxonomy" id="1777135"/>
    <lineage>
        <taxon>Bacteria</taxon>
        <taxon>Pseudomonadati</taxon>
        <taxon>Pseudomonadota</taxon>
        <taxon>Betaproteobacteria</taxon>
        <taxon>Burkholderiales</taxon>
        <taxon>Burkholderiaceae</taxon>
        <taxon>Caballeronia</taxon>
    </lineage>
</organism>
<proteinExistence type="predicted"/>
<dbReference type="AlphaFoldDB" id="A0A158HLE2"/>
<accession>A0A158HLE2</accession>
<name>A0A158HLE2_9BURK</name>
<dbReference type="OrthoDB" id="9009936at2"/>
<reference evidence="1" key="1">
    <citation type="submission" date="2016-01" db="EMBL/GenBank/DDBJ databases">
        <authorList>
            <person name="Peeters C."/>
        </authorList>
    </citation>
    <scope>NUCLEOTIDE SEQUENCE [LARGE SCALE GENOMIC DNA]</scope>
    <source>
        <strain evidence="1">LMG 29317</strain>
    </source>
</reference>
<evidence type="ECO:0000313" key="1">
    <source>
        <dbReference type="EMBL" id="SAL44771.1"/>
    </source>
</evidence>
<dbReference type="Proteomes" id="UP000055019">
    <property type="component" value="Unassembled WGS sequence"/>
</dbReference>
<protein>
    <submittedName>
        <fullName evidence="1">Uncharacterized protein</fullName>
    </submittedName>
</protein>
<evidence type="ECO:0000313" key="2">
    <source>
        <dbReference type="Proteomes" id="UP000055019"/>
    </source>
</evidence>
<dbReference type="EMBL" id="FCOM02000006">
    <property type="protein sequence ID" value="SAL44771.1"/>
    <property type="molecule type" value="Genomic_DNA"/>
</dbReference>